<evidence type="ECO:0000313" key="3">
    <source>
        <dbReference type="Proteomes" id="UP000064912"/>
    </source>
</evidence>
<organism evidence="2 3">
    <name type="scientific">Rhodovulum sulfidophilum</name>
    <name type="common">Rhodobacter sulfidophilus</name>
    <dbReference type="NCBI Taxonomy" id="35806"/>
    <lineage>
        <taxon>Bacteria</taxon>
        <taxon>Pseudomonadati</taxon>
        <taxon>Pseudomonadota</taxon>
        <taxon>Alphaproteobacteria</taxon>
        <taxon>Rhodobacterales</taxon>
        <taxon>Paracoccaceae</taxon>
        <taxon>Rhodovulum</taxon>
    </lineage>
</organism>
<dbReference type="PATRIC" id="fig|35806.4.peg.3821"/>
<evidence type="ECO:0000259" key="1">
    <source>
        <dbReference type="Pfam" id="PF13503"/>
    </source>
</evidence>
<evidence type="ECO:0000313" key="2">
    <source>
        <dbReference type="EMBL" id="BAQ70853.1"/>
    </source>
</evidence>
<name>A0A0D6B6T6_RHOSU</name>
<proteinExistence type="predicted"/>
<protein>
    <recommendedName>
        <fullName evidence="1">DUF4123 domain-containing protein</fullName>
    </recommendedName>
</protein>
<dbReference type="Proteomes" id="UP000064912">
    <property type="component" value="Chromosome"/>
</dbReference>
<feature type="domain" description="DUF4123" evidence="1">
    <location>
        <begin position="23"/>
        <end position="145"/>
    </location>
</feature>
<dbReference type="InterPro" id="IPR025391">
    <property type="entry name" value="DUF4123"/>
</dbReference>
<dbReference type="AlphaFoldDB" id="A0A0D6B6T6"/>
<reference evidence="2 3" key="1">
    <citation type="submission" date="2015-02" db="EMBL/GenBank/DDBJ databases">
        <title>Genome sequene of Rhodovulum sulfidophilum DSM 2351.</title>
        <authorList>
            <person name="Nagao N."/>
        </authorList>
    </citation>
    <scope>NUCLEOTIDE SEQUENCE [LARGE SCALE GENOMIC DNA]</scope>
    <source>
        <strain evidence="2 3">DSM 2351</strain>
    </source>
</reference>
<dbReference type="Pfam" id="PF13503">
    <property type="entry name" value="DUF4123"/>
    <property type="match status" value="1"/>
</dbReference>
<accession>A0A0D6B6T6</accession>
<dbReference type="EMBL" id="AP014800">
    <property type="protein sequence ID" value="BAQ70853.1"/>
    <property type="molecule type" value="Genomic_DNA"/>
</dbReference>
<sequence length="305" mass="34299">MSRTTFISRGDLQKRFAASGSAFALLDAACLPGLVDRLEGRGYEPLCLFQGAAAETLADAAPYLVRLEGDSDLLRHFLDDGDLHWAMWRKRPGILIETGMTAGALRKHLRRFLRVSIDGTAFFFRFWEPSAAASYFQALTSPARRAPWFFPRETGQIEAFLIPDLRRDGLLVEEIGEVSRADLPSPRPAFTLDATELAAIRGARVEDDLIELERLLIETFPAETGALAPEDLRRGLRRSVGRAREFGIRQKRNAFRLAAWDLHCAGPFERTDPTGELSRILEQPHPEADKMRRLTDRIGLLEAKR</sequence>
<gene>
    <name evidence="2" type="ORF">NHU_03727</name>
</gene>
<dbReference type="KEGG" id="rsu:NHU_03727"/>